<feature type="transmembrane region" description="Helical" evidence="8">
    <location>
        <begin position="21"/>
        <end position="38"/>
    </location>
</feature>
<keyword evidence="5" id="KW-0029">Amino-acid transport</keyword>
<keyword evidence="2" id="KW-0813">Transport</keyword>
<dbReference type="PIRSF" id="PIRSF006060">
    <property type="entry name" value="AA_transporter"/>
    <property type="match status" value="1"/>
</dbReference>
<dbReference type="PATRIC" id="fig|1423749.3.peg.125"/>
<feature type="transmembrane region" description="Helical" evidence="8">
    <location>
        <begin position="129"/>
        <end position="147"/>
    </location>
</feature>
<feature type="transmembrane region" description="Helical" evidence="8">
    <location>
        <begin position="283"/>
        <end position="303"/>
    </location>
</feature>
<keyword evidence="4 8" id="KW-0812">Transmembrane</keyword>
<keyword evidence="7 8" id="KW-0472">Membrane</keyword>
<comment type="subcellular location">
    <subcellularLocation>
        <location evidence="1">Cell membrane</location>
        <topology evidence="1">Multi-pass membrane protein</topology>
    </subcellularLocation>
</comment>
<gene>
    <name evidence="10" type="ORF">FC60_GL000125</name>
</gene>
<evidence type="ECO:0000313" key="11">
    <source>
        <dbReference type="Proteomes" id="UP000051739"/>
    </source>
</evidence>
<evidence type="ECO:0000256" key="3">
    <source>
        <dbReference type="ARBA" id="ARBA00022475"/>
    </source>
</evidence>
<dbReference type="InterPro" id="IPR004840">
    <property type="entry name" value="Amino_acid_permease_CS"/>
</dbReference>
<dbReference type="Proteomes" id="UP000051739">
    <property type="component" value="Unassembled WGS sequence"/>
</dbReference>
<keyword evidence="3" id="KW-1003">Cell membrane</keyword>
<protein>
    <submittedName>
        <fullName evidence="10">Amino acid permease</fullName>
    </submittedName>
</protein>
<feature type="domain" description="Amino acid permease/ SLC12A" evidence="9">
    <location>
        <begin position="22"/>
        <end position="456"/>
    </location>
</feature>
<dbReference type="FunFam" id="1.20.1740.10:FF:000001">
    <property type="entry name" value="Amino acid permease"/>
    <property type="match status" value="1"/>
</dbReference>
<dbReference type="Gene3D" id="1.20.1740.10">
    <property type="entry name" value="Amino acid/polyamine transporter I"/>
    <property type="match status" value="1"/>
</dbReference>
<feature type="transmembrane region" description="Helical" evidence="8">
    <location>
        <begin position="366"/>
        <end position="389"/>
    </location>
</feature>
<evidence type="ECO:0000256" key="5">
    <source>
        <dbReference type="ARBA" id="ARBA00022970"/>
    </source>
</evidence>
<accession>A0A0R1VE41</accession>
<dbReference type="PROSITE" id="PS00218">
    <property type="entry name" value="AMINO_ACID_PERMEASE_1"/>
    <property type="match status" value="1"/>
</dbReference>
<dbReference type="GO" id="GO:0006865">
    <property type="term" value="P:amino acid transport"/>
    <property type="evidence" value="ECO:0007669"/>
    <property type="project" value="UniProtKB-KW"/>
</dbReference>
<feature type="transmembrane region" description="Helical" evidence="8">
    <location>
        <begin position="192"/>
        <end position="214"/>
    </location>
</feature>
<name>A0A0R1VE41_9LACO</name>
<evidence type="ECO:0000259" key="9">
    <source>
        <dbReference type="Pfam" id="PF00324"/>
    </source>
</evidence>
<evidence type="ECO:0000256" key="8">
    <source>
        <dbReference type="SAM" id="Phobius"/>
    </source>
</evidence>
<dbReference type="PANTHER" id="PTHR43495">
    <property type="entry name" value="GABA PERMEASE"/>
    <property type="match status" value="1"/>
</dbReference>
<evidence type="ECO:0000256" key="7">
    <source>
        <dbReference type="ARBA" id="ARBA00023136"/>
    </source>
</evidence>
<feature type="transmembrane region" description="Helical" evidence="8">
    <location>
        <begin position="437"/>
        <end position="455"/>
    </location>
</feature>
<feature type="transmembrane region" description="Helical" evidence="8">
    <location>
        <begin position="338"/>
        <end position="360"/>
    </location>
</feature>
<reference evidence="10 11" key="1">
    <citation type="journal article" date="2015" name="Genome Announc.">
        <title>Expanding the biotechnology potential of lactobacilli through comparative genomics of 213 strains and associated genera.</title>
        <authorList>
            <person name="Sun Z."/>
            <person name="Harris H.M."/>
            <person name="McCann A."/>
            <person name="Guo C."/>
            <person name="Argimon S."/>
            <person name="Zhang W."/>
            <person name="Yang X."/>
            <person name="Jeffery I.B."/>
            <person name="Cooney J.C."/>
            <person name="Kagawa T.F."/>
            <person name="Liu W."/>
            <person name="Song Y."/>
            <person name="Salvetti E."/>
            <person name="Wrobel A."/>
            <person name="Rasinkangas P."/>
            <person name="Parkhill J."/>
            <person name="Rea M.C."/>
            <person name="O'Sullivan O."/>
            <person name="Ritari J."/>
            <person name="Douillard F.P."/>
            <person name="Paul Ross R."/>
            <person name="Yang R."/>
            <person name="Briner A.E."/>
            <person name="Felis G.E."/>
            <person name="de Vos W.M."/>
            <person name="Barrangou R."/>
            <person name="Klaenhammer T.R."/>
            <person name="Caufield P.W."/>
            <person name="Cui Y."/>
            <person name="Zhang H."/>
            <person name="O'Toole P.W."/>
        </authorList>
    </citation>
    <scope>NUCLEOTIDE SEQUENCE [LARGE SCALE GENOMIC DNA]</scope>
    <source>
        <strain evidence="10 11">DSM 16045</strain>
    </source>
</reference>
<comment type="caution">
    <text evidence="10">The sequence shown here is derived from an EMBL/GenBank/DDBJ whole genome shotgun (WGS) entry which is preliminary data.</text>
</comment>
<evidence type="ECO:0000313" key="10">
    <source>
        <dbReference type="EMBL" id="KRM03754.1"/>
    </source>
</evidence>
<dbReference type="GO" id="GO:0005886">
    <property type="term" value="C:plasma membrane"/>
    <property type="evidence" value="ECO:0007669"/>
    <property type="project" value="UniProtKB-SubCell"/>
</dbReference>
<keyword evidence="6 8" id="KW-1133">Transmembrane helix</keyword>
<feature type="transmembrane region" description="Helical" evidence="8">
    <location>
        <begin position="44"/>
        <end position="64"/>
    </location>
</feature>
<evidence type="ECO:0000256" key="4">
    <source>
        <dbReference type="ARBA" id="ARBA00022692"/>
    </source>
</evidence>
<dbReference type="AlphaFoldDB" id="A0A0R1VE41"/>
<dbReference type="GO" id="GO:0055085">
    <property type="term" value="P:transmembrane transport"/>
    <property type="evidence" value="ECO:0007669"/>
    <property type="project" value="InterPro"/>
</dbReference>
<dbReference type="Pfam" id="PF00324">
    <property type="entry name" value="AA_permease"/>
    <property type="match status" value="1"/>
</dbReference>
<sequence>MMSNKSSGAPELSRSMTAGQMEMISLGGAIGVGLFMGSTSTIKWTGPSVILAYALVGIVLYVVMRALGEMIYINPGTGSFADYAAEYVHPIFGYLAKWANVFEYIVVGMSEVVAATEYLQYWWPHLPAWVSGIVIILFLALANLVSVKAYGTMEFYFAMIKVVTIILMILLGFMVIFFGFGNGGHPTGFSNLWSHGGFFTGGWTGFFFAMSIVVGSYEGIELLGISAGEVANPQEAIVKSVKSVLFRILIFYVGAIFVIVTIYPWNQLGSVGSPFVSTFAKVGITAAASIINFVVLTAALSGANSGIYSSSRMLFKLAHEGDAPKIFGRISKRIIPDAAILGISGGILIGFILDILATVFNKSTSNMFVVVFSSSVLPGMIPWFVILLAEMRFRRNNPEIMATHPFKLPLYPLSNYFAFAMLTLIVIFMFVNPDTRISVIVGALVLIVATIVYLIRYGKDGHPDLDKS</sequence>
<dbReference type="EMBL" id="AZFN01000001">
    <property type="protein sequence ID" value="KRM03754.1"/>
    <property type="molecule type" value="Genomic_DNA"/>
</dbReference>
<evidence type="ECO:0000256" key="1">
    <source>
        <dbReference type="ARBA" id="ARBA00004651"/>
    </source>
</evidence>
<dbReference type="InterPro" id="IPR004841">
    <property type="entry name" value="AA-permease/SLC12A_dom"/>
</dbReference>
<dbReference type="PANTHER" id="PTHR43495:SF6">
    <property type="entry name" value="THREONINE_SERINE TRANSPORTER YBXG-RELATED"/>
    <property type="match status" value="1"/>
</dbReference>
<feature type="transmembrane region" description="Helical" evidence="8">
    <location>
        <begin position="244"/>
        <end position="263"/>
    </location>
</feature>
<feature type="transmembrane region" description="Helical" evidence="8">
    <location>
        <begin position="159"/>
        <end position="180"/>
    </location>
</feature>
<feature type="transmembrane region" description="Helical" evidence="8">
    <location>
        <begin position="410"/>
        <end position="431"/>
    </location>
</feature>
<organism evidence="10 11">
    <name type="scientific">Limosilactobacillus gastricus DSM 16045</name>
    <dbReference type="NCBI Taxonomy" id="1423749"/>
    <lineage>
        <taxon>Bacteria</taxon>
        <taxon>Bacillati</taxon>
        <taxon>Bacillota</taxon>
        <taxon>Bacilli</taxon>
        <taxon>Lactobacillales</taxon>
        <taxon>Lactobacillaceae</taxon>
        <taxon>Limosilactobacillus</taxon>
    </lineage>
</organism>
<keyword evidence="11" id="KW-1185">Reference proteome</keyword>
<proteinExistence type="predicted"/>
<evidence type="ECO:0000256" key="2">
    <source>
        <dbReference type="ARBA" id="ARBA00022448"/>
    </source>
</evidence>
<evidence type="ECO:0000256" key="6">
    <source>
        <dbReference type="ARBA" id="ARBA00022989"/>
    </source>
</evidence>